<dbReference type="InterPro" id="IPR027417">
    <property type="entry name" value="P-loop_NTPase"/>
</dbReference>
<sequence length="101" mass="11017">MDLGKTQEHCLCYVRTLATRDLSPEDRPSGSDKFTSKFPKELHEEQMMSGGRSRLHLIDLGSCVKALSKNRDGGSGLCLSLSALGNVILALVNGSKHIPYK</sequence>
<evidence type="ECO:0000313" key="9">
    <source>
        <dbReference type="Proteomes" id="UP001266305"/>
    </source>
</evidence>
<evidence type="ECO:0000256" key="4">
    <source>
        <dbReference type="ARBA" id="ARBA00022840"/>
    </source>
</evidence>
<feature type="domain" description="Kinesin motor" evidence="7">
    <location>
        <begin position="1"/>
        <end position="101"/>
    </location>
</feature>
<evidence type="ECO:0000256" key="3">
    <source>
        <dbReference type="ARBA" id="ARBA00022741"/>
    </source>
</evidence>
<dbReference type="Proteomes" id="UP001266305">
    <property type="component" value="Unassembled WGS sequence"/>
</dbReference>
<dbReference type="InterPro" id="IPR036961">
    <property type="entry name" value="Kinesin_motor_dom_sf"/>
</dbReference>
<comment type="similarity">
    <text evidence="6">Belongs to the TRAFAC class myosin-kinesin ATPase superfamily. Kinesin family.</text>
</comment>
<keyword evidence="2" id="KW-0963">Cytoplasm</keyword>
<keyword evidence="5" id="KW-0206">Cytoskeleton</keyword>
<dbReference type="PANTHER" id="PTHR21608">
    <property type="entry name" value="KINESIN-LIKE PROTEIN CG14535"/>
    <property type="match status" value="1"/>
</dbReference>
<comment type="caution">
    <text evidence="8">The sequence shown here is derived from an EMBL/GenBank/DDBJ whole genome shotgun (WGS) entry which is preliminary data.</text>
</comment>
<accession>A0ABQ9TMK2</accession>
<dbReference type="PROSITE" id="PS50067">
    <property type="entry name" value="KINESIN_MOTOR_2"/>
    <property type="match status" value="1"/>
</dbReference>
<proteinExistence type="inferred from homology"/>
<evidence type="ECO:0000256" key="5">
    <source>
        <dbReference type="ARBA" id="ARBA00023212"/>
    </source>
</evidence>
<dbReference type="EMBL" id="JASSZA010000020">
    <property type="protein sequence ID" value="KAK2085914.1"/>
    <property type="molecule type" value="Genomic_DNA"/>
</dbReference>
<protein>
    <recommendedName>
        <fullName evidence="7">Kinesin motor domain-containing protein</fullName>
    </recommendedName>
</protein>
<comment type="subcellular location">
    <subcellularLocation>
        <location evidence="1">Cytoplasm</location>
        <location evidence="1">Cytoskeleton</location>
    </subcellularLocation>
</comment>
<organism evidence="8 9">
    <name type="scientific">Saguinus oedipus</name>
    <name type="common">Cotton-top tamarin</name>
    <name type="synonym">Oedipomidas oedipus</name>
    <dbReference type="NCBI Taxonomy" id="9490"/>
    <lineage>
        <taxon>Eukaryota</taxon>
        <taxon>Metazoa</taxon>
        <taxon>Chordata</taxon>
        <taxon>Craniata</taxon>
        <taxon>Vertebrata</taxon>
        <taxon>Euteleostomi</taxon>
        <taxon>Mammalia</taxon>
        <taxon>Eutheria</taxon>
        <taxon>Euarchontoglires</taxon>
        <taxon>Primates</taxon>
        <taxon>Haplorrhini</taxon>
        <taxon>Platyrrhini</taxon>
        <taxon>Cebidae</taxon>
        <taxon>Callitrichinae</taxon>
        <taxon>Saguinus</taxon>
    </lineage>
</organism>
<keyword evidence="9" id="KW-1185">Reference proteome</keyword>
<keyword evidence="4" id="KW-0067">ATP-binding</keyword>
<gene>
    <name evidence="8" type="ORF">P7K49_035339</name>
</gene>
<dbReference type="SUPFAM" id="SSF52540">
    <property type="entry name" value="P-loop containing nucleoside triphosphate hydrolases"/>
    <property type="match status" value="1"/>
</dbReference>
<evidence type="ECO:0000256" key="6">
    <source>
        <dbReference type="PROSITE-ProRule" id="PRU00283"/>
    </source>
</evidence>
<dbReference type="Gene3D" id="3.40.850.10">
    <property type="entry name" value="Kinesin motor domain"/>
    <property type="match status" value="1"/>
</dbReference>
<keyword evidence="3" id="KW-0547">Nucleotide-binding</keyword>
<evidence type="ECO:0000256" key="1">
    <source>
        <dbReference type="ARBA" id="ARBA00004245"/>
    </source>
</evidence>
<evidence type="ECO:0000256" key="2">
    <source>
        <dbReference type="ARBA" id="ARBA00022490"/>
    </source>
</evidence>
<evidence type="ECO:0000259" key="7">
    <source>
        <dbReference type="PROSITE" id="PS50067"/>
    </source>
</evidence>
<name>A0ABQ9TMK2_SAGOE</name>
<dbReference type="InterPro" id="IPR001752">
    <property type="entry name" value="Kinesin_motor_dom"/>
</dbReference>
<dbReference type="PANTHER" id="PTHR21608:SF8">
    <property type="entry name" value="KINESIN-LIKE PROTEIN KIF26B"/>
    <property type="match status" value="1"/>
</dbReference>
<comment type="caution">
    <text evidence="6">Lacks conserved residue(s) required for the propagation of feature annotation.</text>
</comment>
<dbReference type="InterPro" id="IPR027640">
    <property type="entry name" value="Kinesin-like_fam"/>
</dbReference>
<evidence type="ECO:0000313" key="8">
    <source>
        <dbReference type="EMBL" id="KAK2085914.1"/>
    </source>
</evidence>
<reference evidence="8 9" key="1">
    <citation type="submission" date="2023-05" db="EMBL/GenBank/DDBJ databases">
        <title>B98-5 Cell Line De Novo Hybrid Assembly: An Optical Mapping Approach.</title>
        <authorList>
            <person name="Kananen K."/>
            <person name="Auerbach J.A."/>
            <person name="Kautto E."/>
            <person name="Blachly J.S."/>
        </authorList>
    </citation>
    <scope>NUCLEOTIDE SEQUENCE [LARGE SCALE GENOMIC DNA]</scope>
    <source>
        <strain evidence="8">B95-8</strain>
        <tissue evidence="8">Cell line</tissue>
    </source>
</reference>